<gene>
    <name evidence="2" type="ORF">B4N89_19860</name>
</gene>
<feature type="compositionally biased region" description="Low complexity" evidence="1">
    <location>
        <begin position="49"/>
        <end position="63"/>
    </location>
</feature>
<feature type="region of interest" description="Disordered" evidence="1">
    <location>
        <begin position="1"/>
        <end position="63"/>
    </location>
</feature>
<protein>
    <submittedName>
        <fullName evidence="2">Uncharacterized protein</fullName>
    </submittedName>
</protein>
<sequence>MVGRREIGGEAVPRAGPGISRSRVPDEGLRAAKIAKAAGSSVSRRPRTVRLPARPAPSLRRVP</sequence>
<accession>A0A1T3P1R6</accession>
<comment type="caution">
    <text evidence="2">The sequence shown here is derived from an EMBL/GenBank/DDBJ whole genome shotgun (WGS) entry which is preliminary data.</text>
</comment>
<keyword evidence="3" id="KW-1185">Reference proteome</keyword>
<proteinExistence type="predicted"/>
<dbReference type="EMBL" id="MWQN01000001">
    <property type="protein sequence ID" value="OPC82892.1"/>
    <property type="molecule type" value="Genomic_DNA"/>
</dbReference>
<reference evidence="2 3" key="1">
    <citation type="submission" date="2017-03" db="EMBL/GenBank/DDBJ databases">
        <title>Draft genome sequence of Streptomyces scabrisporus NF3, endophyte isolated from Amphipterygium adstringens.</title>
        <authorList>
            <person name="Vazquez M."/>
            <person name="Ceapa C.D."/>
            <person name="Rodriguez Luna D."/>
            <person name="Sanchez Esquivel S."/>
        </authorList>
    </citation>
    <scope>NUCLEOTIDE SEQUENCE [LARGE SCALE GENOMIC DNA]</scope>
    <source>
        <strain evidence="2 3">NF3</strain>
    </source>
</reference>
<evidence type="ECO:0000313" key="3">
    <source>
        <dbReference type="Proteomes" id="UP000190037"/>
    </source>
</evidence>
<dbReference type="STRING" id="159449.B4N89_19860"/>
<dbReference type="Proteomes" id="UP000190037">
    <property type="component" value="Unassembled WGS sequence"/>
</dbReference>
<evidence type="ECO:0000256" key="1">
    <source>
        <dbReference type="SAM" id="MobiDB-lite"/>
    </source>
</evidence>
<evidence type="ECO:0000313" key="2">
    <source>
        <dbReference type="EMBL" id="OPC82892.1"/>
    </source>
</evidence>
<organism evidence="2 3">
    <name type="scientific">Embleya scabrispora</name>
    <dbReference type="NCBI Taxonomy" id="159449"/>
    <lineage>
        <taxon>Bacteria</taxon>
        <taxon>Bacillati</taxon>
        <taxon>Actinomycetota</taxon>
        <taxon>Actinomycetes</taxon>
        <taxon>Kitasatosporales</taxon>
        <taxon>Streptomycetaceae</taxon>
        <taxon>Embleya</taxon>
    </lineage>
</organism>
<dbReference type="AlphaFoldDB" id="A0A1T3P1R6"/>
<name>A0A1T3P1R6_9ACTN</name>